<dbReference type="InterPro" id="IPR011010">
    <property type="entry name" value="DNA_brk_join_enz"/>
</dbReference>
<evidence type="ECO:0000256" key="3">
    <source>
        <dbReference type="ARBA" id="ARBA00023125"/>
    </source>
</evidence>
<dbReference type="Proteomes" id="UP000000683">
    <property type="component" value="Chromosome"/>
</dbReference>
<feature type="domain" description="Tyr recombinase" evidence="5">
    <location>
        <begin position="249"/>
        <end position="446"/>
    </location>
</feature>
<keyword evidence="3" id="KW-0238">DNA-binding</keyword>
<dbReference type="GO" id="GO:0003677">
    <property type="term" value="F:DNA binding"/>
    <property type="evidence" value="ECO:0007669"/>
    <property type="project" value="UniProtKB-KW"/>
</dbReference>
<dbReference type="GO" id="GO:0015074">
    <property type="term" value="P:DNA integration"/>
    <property type="evidence" value="ECO:0007669"/>
    <property type="project" value="UniProtKB-KW"/>
</dbReference>
<dbReference type="SUPFAM" id="SSF56349">
    <property type="entry name" value="DNA breaking-rejoining enzymes"/>
    <property type="match status" value="1"/>
</dbReference>
<dbReference type="eggNOG" id="COG0582">
    <property type="taxonomic scope" value="Bacteria"/>
</dbReference>
<dbReference type="InterPro" id="IPR038488">
    <property type="entry name" value="Integrase_DNA-bd_sf"/>
</dbReference>
<sequence>MANSSDTSITKTEASKFLKTSTPGKQLSCQKIKGFYLLKTQKNATWQFRYTDFAGKRRKINLGKFIDGSKDRIDAVDEVIELKSKLNRGDDPSEEIKNKKKQFILSNQDKGSITGKDYLNGAYSLHQSRKKNSGKHTIQMIERAFSELLDKPLEEITKNQIHEWQAKYALGSKNKTTGELTPRSYQTISRVYGAFKTMIRHAYTNGAISKFPLAEVSLLDMSDAEKIKLHDKEHLSRRMLNTKEIASLNRGLALYKEELIQGRENSRRHGKPHLMSLARLSFPNWFFPFFRLAAYTGMRPGDLYNLHWHQINLDFKRLVKIPNKTRHHKNPAKIDLPLNDYIVNVMRLWKVQLGDPQENSLVFPSPKTGNELSKDAHKKHWRNVLKHAEFAEQLDFYSLRHHYISKLVASGTPLFSVARLAGHKSVKMIEEHYGHLSPHHAAEALAKISDDFGMGV</sequence>
<dbReference type="InterPro" id="IPR050090">
    <property type="entry name" value="Tyrosine_recombinase_XerCD"/>
</dbReference>
<proteinExistence type="inferred from homology"/>
<reference evidence="6 7" key="1">
    <citation type="journal article" date="2011" name="J. Bacteriol.">
        <title>Complete genome sequence of the polycyclic aromatic hydrocarbon-degrading bacterium Alteromonas sp. strain SN2.</title>
        <authorList>
            <person name="Jin H.M."/>
            <person name="Jeong H."/>
            <person name="Moon E.J."/>
            <person name="Math R.K."/>
            <person name="Lee K."/>
            <person name="Kim H.J."/>
            <person name="Jeon C.O."/>
            <person name="Oh T.K."/>
            <person name="Kim J.F."/>
        </authorList>
    </citation>
    <scope>NUCLEOTIDE SEQUENCE [LARGE SCALE GENOMIC DNA]</scope>
    <source>
        <strain evidence="7">JCM 17741 / KACC 18427 / KCTC 11700BP / SN2</strain>
    </source>
</reference>
<gene>
    <name evidence="6" type="ordered locus">ambt_10925</name>
</gene>
<evidence type="ECO:0000256" key="4">
    <source>
        <dbReference type="ARBA" id="ARBA00023172"/>
    </source>
</evidence>
<dbReference type="Gene3D" id="1.10.150.130">
    <property type="match status" value="1"/>
</dbReference>
<evidence type="ECO:0000256" key="1">
    <source>
        <dbReference type="ARBA" id="ARBA00008857"/>
    </source>
</evidence>
<dbReference type="InterPro" id="IPR002104">
    <property type="entry name" value="Integrase_catalytic"/>
</dbReference>
<keyword evidence="4" id="KW-0233">DNA recombination</keyword>
<dbReference type="Pfam" id="PF13356">
    <property type="entry name" value="Arm-DNA-bind_3"/>
    <property type="match status" value="1"/>
</dbReference>
<dbReference type="InterPro" id="IPR013762">
    <property type="entry name" value="Integrase-like_cat_sf"/>
</dbReference>
<dbReference type="InterPro" id="IPR025166">
    <property type="entry name" value="Integrase_DNA_bind_dom"/>
</dbReference>
<dbReference type="HOGENOM" id="CLU_027562_17_7_6"/>
<keyword evidence="2" id="KW-0229">DNA integration</keyword>
<dbReference type="InterPro" id="IPR010998">
    <property type="entry name" value="Integrase_recombinase_N"/>
</dbReference>
<dbReference type="RefSeq" id="WP_013784639.1">
    <property type="nucleotide sequence ID" value="NC_015554.1"/>
</dbReference>
<keyword evidence="7" id="KW-1185">Reference proteome</keyword>
<protein>
    <submittedName>
        <fullName evidence="6">Phage integrase family protein</fullName>
    </submittedName>
</protein>
<dbReference type="AlphaFoldDB" id="F5ZCU5"/>
<organism evidence="6 7">
    <name type="scientific">Alteromonas naphthalenivorans</name>
    <dbReference type="NCBI Taxonomy" id="715451"/>
    <lineage>
        <taxon>Bacteria</taxon>
        <taxon>Pseudomonadati</taxon>
        <taxon>Pseudomonadota</taxon>
        <taxon>Gammaproteobacteria</taxon>
        <taxon>Alteromonadales</taxon>
        <taxon>Alteromonadaceae</taxon>
        <taxon>Alteromonas/Salinimonas group</taxon>
        <taxon>Alteromonas</taxon>
    </lineage>
</organism>
<dbReference type="Pfam" id="PF00589">
    <property type="entry name" value="Phage_integrase"/>
    <property type="match status" value="1"/>
</dbReference>
<dbReference type="CDD" id="cd00796">
    <property type="entry name" value="INT_Rci_Hp1_C"/>
    <property type="match status" value="1"/>
</dbReference>
<accession>F5ZCU5</accession>
<dbReference type="OrthoDB" id="9057547at2"/>
<dbReference type="KEGG" id="alt:ambt_10925"/>
<evidence type="ECO:0000259" key="5">
    <source>
        <dbReference type="PROSITE" id="PS51898"/>
    </source>
</evidence>
<dbReference type="GO" id="GO:0006310">
    <property type="term" value="P:DNA recombination"/>
    <property type="evidence" value="ECO:0007669"/>
    <property type="project" value="UniProtKB-KW"/>
</dbReference>
<dbReference type="Gene3D" id="3.30.160.390">
    <property type="entry name" value="Integrase, DNA-binding domain"/>
    <property type="match status" value="1"/>
</dbReference>
<dbReference type="PROSITE" id="PS51898">
    <property type="entry name" value="TYR_RECOMBINASE"/>
    <property type="match status" value="1"/>
</dbReference>
<evidence type="ECO:0000256" key="2">
    <source>
        <dbReference type="ARBA" id="ARBA00022908"/>
    </source>
</evidence>
<dbReference type="Gene3D" id="1.10.443.10">
    <property type="entry name" value="Intergrase catalytic core"/>
    <property type="match status" value="1"/>
</dbReference>
<comment type="similarity">
    <text evidence="1">Belongs to the 'phage' integrase family.</text>
</comment>
<evidence type="ECO:0000313" key="7">
    <source>
        <dbReference type="Proteomes" id="UP000000683"/>
    </source>
</evidence>
<dbReference type="PANTHER" id="PTHR30349">
    <property type="entry name" value="PHAGE INTEGRASE-RELATED"/>
    <property type="match status" value="1"/>
</dbReference>
<dbReference type="PANTHER" id="PTHR30349:SF64">
    <property type="entry name" value="PROPHAGE INTEGRASE INTD-RELATED"/>
    <property type="match status" value="1"/>
</dbReference>
<name>F5ZCU5_ALTNA</name>
<dbReference type="EMBL" id="CP002339">
    <property type="protein sequence ID" value="AEF03707.1"/>
    <property type="molecule type" value="Genomic_DNA"/>
</dbReference>
<evidence type="ECO:0000313" key="6">
    <source>
        <dbReference type="EMBL" id="AEF03707.1"/>
    </source>
</evidence>